<feature type="transmembrane region" description="Helical" evidence="8">
    <location>
        <begin position="210"/>
        <end position="228"/>
    </location>
</feature>
<feature type="compositionally biased region" description="Low complexity" evidence="7">
    <location>
        <begin position="431"/>
        <end position="441"/>
    </location>
</feature>
<evidence type="ECO:0000256" key="2">
    <source>
        <dbReference type="ARBA" id="ARBA00008017"/>
    </source>
</evidence>
<dbReference type="Gene3D" id="3.30.70.100">
    <property type="match status" value="1"/>
</dbReference>
<keyword evidence="6 8" id="KW-0472">Membrane</keyword>
<protein>
    <recommendedName>
        <fullName evidence="13">Mechanosensitive ion channel</fullName>
    </recommendedName>
</protein>
<dbReference type="SUPFAM" id="SSF82861">
    <property type="entry name" value="Mechanosensitive channel protein MscS (YggB), transmembrane region"/>
    <property type="match status" value="1"/>
</dbReference>
<evidence type="ECO:0000313" key="11">
    <source>
        <dbReference type="EMBL" id="QEL65821.1"/>
    </source>
</evidence>
<dbReference type="Gene3D" id="2.30.30.60">
    <property type="match status" value="1"/>
</dbReference>
<reference evidence="11 12" key="1">
    <citation type="submission" date="2017-07" db="EMBL/GenBank/DDBJ databases">
        <title>Complete genome sequence of Oryzomicrobium terrae TPP412.</title>
        <authorList>
            <person name="Chiu L.-W."/>
            <person name="Lo K.-J."/>
            <person name="Tsai Y.-M."/>
            <person name="Lin S.-S."/>
            <person name="Kuo C.-H."/>
            <person name="Liu C.-T."/>
        </authorList>
    </citation>
    <scope>NUCLEOTIDE SEQUENCE [LARGE SCALE GENOMIC DNA]</scope>
    <source>
        <strain evidence="11 12">TPP412</strain>
    </source>
</reference>
<dbReference type="PANTHER" id="PTHR30347">
    <property type="entry name" value="POTASSIUM CHANNEL RELATED"/>
    <property type="match status" value="1"/>
</dbReference>
<dbReference type="GO" id="GO:0005886">
    <property type="term" value="C:plasma membrane"/>
    <property type="evidence" value="ECO:0007669"/>
    <property type="project" value="UniProtKB-SubCell"/>
</dbReference>
<keyword evidence="5 8" id="KW-1133">Transmembrane helix</keyword>
<evidence type="ECO:0000256" key="4">
    <source>
        <dbReference type="ARBA" id="ARBA00022692"/>
    </source>
</evidence>
<feature type="domain" description="Mechanosensitive ion channel MscS" evidence="9">
    <location>
        <begin position="252"/>
        <end position="318"/>
    </location>
</feature>
<comment type="similarity">
    <text evidence="2">Belongs to the MscS (TC 1.A.23) family.</text>
</comment>
<dbReference type="EMBL" id="CP022579">
    <property type="protein sequence ID" value="QEL65821.1"/>
    <property type="molecule type" value="Genomic_DNA"/>
</dbReference>
<evidence type="ECO:0000256" key="7">
    <source>
        <dbReference type="SAM" id="MobiDB-lite"/>
    </source>
</evidence>
<dbReference type="InterPro" id="IPR023408">
    <property type="entry name" value="MscS_beta-dom_sf"/>
</dbReference>
<evidence type="ECO:0000256" key="3">
    <source>
        <dbReference type="ARBA" id="ARBA00022475"/>
    </source>
</evidence>
<sequence>MNPEMLPGLLREVFNDIQEPSVLWQLTTVLAALFVGWLVRHHYRRFLMKGNAARWESLRSVATRVALPLTAYLLVVVARFFLKPHMHVSLLNLVSALLIAAVAVRLTIYVLRQAFDQSNALAPWERLIATCVWAGVALHITGLLPDVIAGLESVSFALGKQRFNLWDILHSTFTIGMALILGMWAGNLVELRLAKAEKLDSSVRVVMSRFLQALILVVTVLAAISMVGVDLTTFSIFGGALGVGLGFSLQRIASNYLSGFVILMDRSIRLGNVIALDANTSGVVTQITTRYTVLRSLAGTEFIVPNELLMTTIVQNQTYTDSRVFLKNAIQVAYGTDVEAAMAALVEAAASVPRVLKDPAPFPYLTAFADSGINLEVGFWIADPEAGTGSVRSAVNLAILRRFNEMKVEIPFPQREVRVVGEDGHPPPSPAVARAAAQAGG</sequence>
<dbReference type="RefSeq" id="WP_149425894.1">
    <property type="nucleotide sequence ID" value="NZ_CP022579.1"/>
</dbReference>
<dbReference type="KEGG" id="otr:OTERR_23450"/>
<evidence type="ECO:0008006" key="13">
    <source>
        <dbReference type="Google" id="ProtNLM"/>
    </source>
</evidence>
<dbReference type="Pfam" id="PF21082">
    <property type="entry name" value="MS_channel_3rd"/>
    <property type="match status" value="1"/>
</dbReference>
<feature type="domain" description="Mechanosensitive ion channel MscS C-terminal" evidence="10">
    <location>
        <begin position="330"/>
        <end position="410"/>
    </location>
</feature>
<dbReference type="InterPro" id="IPR011066">
    <property type="entry name" value="MscS_channel_C_sf"/>
</dbReference>
<proteinExistence type="inferred from homology"/>
<dbReference type="Proteomes" id="UP000323671">
    <property type="component" value="Chromosome"/>
</dbReference>
<evidence type="ECO:0000313" key="12">
    <source>
        <dbReference type="Proteomes" id="UP000323671"/>
    </source>
</evidence>
<dbReference type="InterPro" id="IPR010920">
    <property type="entry name" value="LSM_dom_sf"/>
</dbReference>
<dbReference type="InterPro" id="IPR052702">
    <property type="entry name" value="MscS-like_channel"/>
</dbReference>
<accession>A0A5C1EA07</accession>
<keyword evidence="4 8" id="KW-0812">Transmembrane</keyword>
<dbReference type="SUPFAM" id="SSF82689">
    <property type="entry name" value="Mechanosensitive channel protein MscS (YggB), C-terminal domain"/>
    <property type="match status" value="1"/>
</dbReference>
<dbReference type="AlphaFoldDB" id="A0A5C1EA07"/>
<evidence type="ECO:0000256" key="6">
    <source>
        <dbReference type="ARBA" id="ARBA00023136"/>
    </source>
</evidence>
<name>A0A5C1EA07_9RHOO</name>
<feature type="transmembrane region" description="Helical" evidence="8">
    <location>
        <begin position="61"/>
        <end position="82"/>
    </location>
</feature>
<dbReference type="Pfam" id="PF00924">
    <property type="entry name" value="MS_channel_2nd"/>
    <property type="match status" value="1"/>
</dbReference>
<dbReference type="SUPFAM" id="SSF50182">
    <property type="entry name" value="Sm-like ribonucleoproteins"/>
    <property type="match status" value="1"/>
</dbReference>
<dbReference type="PANTHER" id="PTHR30347:SF1">
    <property type="entry name" value="MECHANOSENSITIVE CHANNEL MSCK"/>
    <property type="match status" value="1"/>
</dbReference>
<evidence type="ECO:0000256" key="1">
    <source>
        <dbReference type="ARBA" id="ARBA00004651"/>
    </source>
</evidence>
<feature type="transmembrane region" description="Helical" evidence="8">
    <location>
        <begin position="127"/>
        <end position="148"/>
    </location>
</feature>
<evidence type="ECO:0000256" key="5">
    <source>
        <dbReference type="ARBA" id="ARBA00022989"/>
    </source>
</evidence>
<feature type="transmembrane region" description="Helical" evidence="8">
    <location>
        <begin position="168"/>
        <end position="189"/>
    </location>
</feature>
<dbReference type="Gene3D" id="1.10.287.1260">
    <property type="match status" value="1"/>
</dbReference>
<evidence type="ECO:0000259" key="10">
    <source>
        <dbReference type="Pfam" id="PF21082"/>
    </source>
</evidence>
<gene>
    <name evidence="11" type="ORF">OTERR_23450</name>
</gene>
<keyword evidence="12" id="KW-1185">Reference proteome</keyword>
<feature type="transmembrane region" description="Helical" evidence="8">
    <location>
        <begin position="22"/>
        <end position="40"/>
    </location>
</feature>
<dbReference type="InterPro" id="IPR049278">
    <property type="entry name" value="MS_channel_C"/>
</dbReference>
<evidence type="ECO:0000259" key="9">
    <source>
        <dbReference type="Pfam" id="PF00924"/>
    </source>
</evidence>
<dbReference type="GO" id="GO:0008381">
    <property type="term" value="F:mechanosensitive monoatomic ion channel activity"/>
    <property type="evidence" value="ECO:0007669"/>
    <property type="project" value="UniProtKB-ARBA"/>
</dbReference>
<keyword evidence="3" id="KW-1003">Cell membrane</keyword>
<feature type="transmembrane region" description="Helical" evidence="8">
    <location>
        <begin position="88"/>
        <end position="106"/>
    </location>
</feature>
<dbReference type="InterPro" id="IPR011014">
    <property type="entry name" value="MscS_channel_TM-2"/>
</dbReference>
<organism evidence="11 12">
    <name type="scientific">Oryzomicrobium terrae</name>
    <dbReference type="NCBI Taxonomy" id="1735038"/>
    <lineage>
        <taxon>Bacteria</taxon>
        <taxon>Pseudomonadati</taxon>
        <taxon>Pseudomonadota</taxon>
        <taxon>Betaproteobacteria</taxon>
        <taxon>Rhodocyclales</taxon>
        <taxon>Rhodocyclaceae</taxon>
        <taxon>Oryzomicrobium</taxon>
    </lineage>
</organism>
<comment type="subcellular location">
    <subcellularLocation>
        <location evidence="1">Cell membrane</location>
        <topology evidence="1">Multi-pass membrane protein</topology>
    </subcellularLocation>
</comment>
<evidence type="ECO:0000256" key="8">
    <source>
        <dbReference type="SAM" id="Phobius"/>
    </source>
</evidence>
<dbReference type="InterPro" id="IPR006685">
    <property type="entry name" value="MscS_channel_2nd"/>
</dbReference>
<feature type="region of interest" description="Disordered" evidence="7">
    <location>
        <begin position="421"/>
        <end position="441"/>
    </location>
</feature>